<dbReference type="Gene3D" id="3.40.50.1110">
    <property type="entry name" value="SGNH hydrolase"/>
    <property type="match status" value="1"/>
</dbReference>
<dbReference type="RefSeq" id="WP_010104143.1">
    <property type="nucleotide sequence ID" value="NZ_QZCW01000003.1"/>
</dbReference>
<reference evidence="4" key="1">
    <citation type="submission" date="2023-07" db="EMBL/GenBank/DDBJ databases">
        <title>Verminephrobacter genomes.</title>
        <authorList>
            <person name="Lund M.B."/>
        </authorList>
    </citation>
    <scope>NUCLEOTIDE SEQUENCE [LARGE SCALE GENOMIC DNA]</scope>
    <source>
        <strain evidence="4">AtM5-05</strain>
    </source>
</reference>
<evidence type="ECO:0000313" key="4">
    <source>
        <dbReference type="Proteomes" id="UP001208935"/>
    </source>
</evidence>
<dbReference type="Proteomes" id="UP001208935">
    <property type="component" value="Unassembled WGS sequence"/>
</dbReference>
<accession>A0ABT3KX93</accession>
<keyword evidence="1" id="KW-0378">Hydrolase</keyword>
<evidence type="ECO:0000313" key="3">
    <source>
        <dbReference type="EMBL" id="MCW5322627.1"/>
    </source>
</evidence>
<dbReference type="PROSITE" id="PS51257">
    <property type="entry name" value="PROKAR_LIPOPROTEIN"/>
    <property type="match status" value="1"/>
</dbReference>
<dbReference type="PANTHER" id="PTHR45648">
    <property type="entry name" value="GDSL LIPASE/ACYLHYDROLASE FAMILY PROTEIN (AFU_ORTHOLOGUE AFUA_4G14700)"/>
    <property type="match status" value="1"/>
</dbReference>
<evidence type="ECO:0000256" key="1">
    <source>
        <dbReference type="ARBA" id="ARBA00022801"/>
    </source>
</evidence>
<dbReference type="PANTHER" id="PTHR45648:SF5">
    <property type="entry name" value="OS04G0577300 PROTEIN"/>
    <property type="match status" value="1"/>
</dbReference>
<organism evidence="3 4">
    <name type="scientific">Verminephrobacter aporrectodeae subsp. tuberculatae</name>
    <dbReference type="NCBI Taxonomy" id="1110392"/>
    <lineage>
        <taxon>Bacteria</taxon>
        <taxon>Pseudomonadati</taxon>
        <taxon>Pseudomonadota</taxon>
        <taxon>Betaproteobacteria</taxon>
        <taxon>Burkholderiales</taxon>
        <taxon>Comamonadaceae</taxon>
        <taxon>Verminephrobacter</taxon>
    </lineage>
</organism>
<protein>
    <submittedName>
        <fullName evidence="3">GDSL family lipase</fullName>
    </submittedName>
</protein>
<gene>
    <name evidence="3" type="ORF">D5039_16155</name>
</gene>
<dbReference type="InterPro" id="IPR036514">
    <property type="entry name" value="SGNH_hydro_sf"/>
</dbReference>
<dbReference type="GeneID" id="77323290"/>
<dbReference type="Pfam" id="PF00657">
    <property type="entry name" value="Lipase_GDSL"/>
    <property type="match status" value="1"/>
</dbReference>
<name>A0ABT3KX93_9BURK</name>
<dbReference type="CDD" id="cd01847">
    <property type="entry name" value="Triacylglycerol_lipase_like"/>
    <property type="match status" value="1"/>
</dbReference>
<evidence type="ECO:0000256" key="2">
    <source>
        <dbReference type="SAM" id="SignalP"/>
    </source>
</evidence>
<proteinExistence type="predicted"/>
<comment type="caution">
    <text evidence="3">The sequence shown here is derived from an EMBL/GenBank/DDBJ whole genome shotgun (WGS) entry which is preliminary data.</text>
</comment>
<dbReference type="InterPro" id="IPR051058">
    <property type="entry name" value="GDSL_Est/Lipase"/>
</dbReference>
<dbReference type="SUPFAM" id="SSF52266">
    <property type="entry name" value="SGNH hydrolase"/>
    <property type="match status" value="1"/>
</dbReference>
<keyword evidence="4" id="KW-1185">Reference proteome</keyword>
<dbReference type="EMBL" id="QZCW01000003">
    <property type="protein sequence ID" value="MCW5322627.1"/>
    <property type="molecule type" value="Genomic_DNA"/>
</dbReference>
<dbReference type="InterPro" id="IPR001087">
    <property type="entry name" value="GDSL"/>
</dbReference>
<feature type="chain" id="PRO_5046271134" evidence="2">
    <location>
        <begin position="19"/>
        <end position="317"/>
    </location>
</feature>
<sequence>MAANWMRRSVMVAVCASAAWLTACGSSTTESAISPQRFVAFGDAMSDVGQNGPRYTVNDGSVNNWTLKLAAQYGKPLTPVAAGGRSYAVGNARIQAKPDAAGNANTRTLTEQIDDFLAGDRFAETDLVLVSGGISDVIAGMAAVTAGRETEDAMVVAARQAGNDMAAQVRRLVDAGAKHVVVTGTYDLSKTPWAKVLGREDLLTRASSRFNEGLLVDIVDLGANVLYVDSAYYVNLYTSVPGSYGFKNTTAAVCTAVDPANGIGIGAGQLNSTLCTGATLLAGANQDTYVFADTVYLTPSAQRQFGTFAYDRLRSRW</sequence>
<feature type="signal peptide" evidence="2">
    <location>
        <begin position="1"/>
        <end position="18"/>
    </location>
</feature>
<keyword evidence="2" id="KW-0732">Signal</keyword>